<dbReference type="GO" id="GO:0000981">
    <property type="term" value="F:DNA-binding transcription factor activity, RNA polymerase II-specific"/>
    <property type="evidence" value="ECO:0007669"/>
    <property type="project" value="InterPro"/>
</dbReference>
<dbReference type="InterPro" id="IPR036864">
    <property type="entry name" value="Zn2-C6_fun-type_DNA-bd_sf"/>
</dbReference>
<dbReference type="AlphaFoldDB" id="A0A6A6A4D0"/>
<protein>
    <recommendedName>
        <fullName evidence="5">Zn(2)-C6 fungal-type domain-containing protein</fullName>
    </recommendedName>
</protein>
<dbReference type="PROSITE" id="PS00463">
    <property type="entry name" value="ZN2_CY6_FUNGAL_1"/>
    <property type="match status" value="1"/>
</dbReference>
<dbReference type="GO" id="GO:0008270">
    <property type="term" value="F:zinc ion binding"/>
    <property type="evidence" value="ECO:0007669"/>
    <property type="project" value="InterPro"/>
</dbReference>
<evidence type="ECO:0000313" key="7">
    <source>
        <dbReference type="Proteomes" id="UP000799771"/>
    </source>
</evidence>
<keyword evidence="7" id="KW-1185">Reference proteome</keyword>
<proteinExistence type="predicted"/>
<evidence type="ECO:0000313" key="6">
    <source>
        <dbReference type="EMBL" id="KAF2125451.1"/>
    </source>
</evidence>
<feature type="domain" description="Zn(2)-C6 fungal-type" evidence="5">
    <location>
        <begin position="27"/>
        <end position="57"/>
    </location>
</feature>
<name>A0A6A6A4D0_9PLEO</name>
<dbReference type="RefSeq" id="XP_033519843.1">
    <property type="nucleotide sequence ID" value="XM_033666210.1"/>
</dbReference>
<dbReference type="SUPFAM" id="SSF57701">
    <property type="entry name" value="Zn2/Cys6 DNA-binding domain"/>
    <property type="match status" value="1"/>
</dbReference>
<dbReference type="CDD" id="cd12148">
    <property type="entry name" value="fungal_TF_MHR"/>
    <property type="match status" value="1"/>
</dbReference>
<reference evidence="6" key="1">
    <citation type="journal article" date="2020" name="Stud. Mycol.">
        <title>101 Dothideomycetes genomes: a test case for predicting lifestyles and emergence of pathogens.</title>
        <authorList>
            <person name="Haridas S."/>
            <person name="Albert R."/>
            <person name="Binder M."/>
            <person name="Bloem J."/>
            <person name="Labutti K."/>
            <person name="Salamov A."/>
            <person name="Andreopoulos B."/>
            <person name="Baker S."/>
            <person name="Barry K."/>
            <person name="Bills G."/>
            <person name="Bluhm B."/>
            <person name="Cannon C."/>
            <person name="Castanera R."/>
            <person name="Culley D."/>
            <person name="Daum C."/>
            <person name="Ezra D."/>
            <person name="Gonzalez J."/>
            <person name="Henrissat B."/>
            <person name="Kuo A."/>
            <person name="Liang C."/>
            <person name="Lipzen A."/>
            <person name="Lutzoni F."/>
            <person name="Magnuson J."/>
            <person name="Mondo S."/>
            <person name="Nolan M."/>
            <person name="Ohm R."/>
            <person name="Pangilinan J."/>
            <person name="Park H.-J."/>
            <person name="Ramirez L."/>
            <person name="Alfaro M."/>
            <person name="Sun H."/>
            <person name="Tritt A."/>
            <person name="Yoshinaga Y."/>
            <person name="Zwiers L.-H."/>
            <person name="Turgeon B."/>
            <person name="Goodwin S."/>
            <person name="Spatafora J."/>
            <person name="Crous P."/>
            <person name="Grigoriev I."/>
        </authorList>
    </citation>
    <scope>NUCLEOTIDE SEQUENCE</scope>
    <source>
        <strain evidence="6">CBS 119687</strain>
    </source>
</reference>
<accession>A0A6A6A4D0</accession>
<feature type="coiled-coil region" evidence="3">
    <location>
        <begin position="66"/>
        <end position="93"/>
    </location>
</feature>
<evidence type="ECO:0000256" key="2">
    <source>
        <dbReference type="ARBA" id="ARBA00023242"/>
    </source>
</evidence>
<gene>
    <name evidence="6" type="ORF">P153DRAFT_348622</name>
</gene>
<dbReference type="EMBL" id="ML977516">
    <property type="protein sequence ID" value="KAF2125451.1"/>
    <property type="molecule type" value="Genomic_DNA"/>
</dbReference>
<dbReference type="GO" id="GO:0003677">
    <property type="term" value="F:DNA binding"/>
    <property type="evidence" value="ECO:0007669"/>
    <property type="project" value="InterPro"/>
</dbReference>
<keyword evidence="1" id="KW-0479">Metal-binding</keyword>
<dbReference type="Pfam" id="PF00172">
    <property type="entry name" value="Zn_clus"/>
    <property type="match status" value="1"/>
</dbReference>
<keyword evidence="2" id="KW-0539">Nucleus</keyword>
<dbReference type="Proteomes" id="UP000799771">
    <property type="component" value="Unassembled WGS sequence"/>
</dbReference>
<evidence type="ECO:0000256" key="3">
    <source>
        <dbReference type="SAM" id="Coils"/>
    </source>
</evidence>
<dbReference type="Pfam" id="PF04082">
    <property type="entry name" value="Fungal_trans"/>
    <property type="match status" value="1"/>
</dbReference>
<sequence>MDQEAPLQPQSRPLLTQKPKRTVTLGACVACRKRKSKCDGSRPVCTCCAQKDTECVYELGPNEKPSQAMKRKNEEMQGELLNLRQLYDFLRLRPEHEAQEILRRIRANPPDASPSQRIQELADFVRHGDLHIQRPSYRLHSTYYEPGSVTLPPLRLALDSPGALGSDTLSFPGMFSMGSDGPSTQRRRLTSDVSVPARSDSQSSFHPTSIEAIINPSSSAEAESPKVDRRLRSVQNWTKATNDVTLLVELLTRWTTCEHDYFHYLERDSFLDDMASGRTDFCSELLVNAMLASACLHSPAIRDRAKPFSKKSFTIVFYEEAMRLWKLEEGRVSLTNLHSAIALYIVFAKYCRDKDGYVYLLEACRIGHELGLFQHQPSQASQKPPHVTQAKWDKVRDVTAWSLFNFQLSMSFVYSFPVPIRTVPSVTIPYRDKPESEAFFRSECARHVIILDSLEAFSSRHESHRQRQMKPEQIERIYQRLKVWFDSRPSSLNPDKVPSRENLTSAMHYHIHVFHLFQPFLEGEAYRDRSRSLVSTSLKEIRRLLALHELRHGWDNAIPMVIYPLTVASFGGLEELFYDHSRQTQAEQDELYQGLLTCVRIFDALASYMFYAQLLFRLLTQKCQKLGIQLPVELQSILNSYLSEEWTKNAASLVSSSYVVDTRKPSLDVENARMDDIISQWEGLALDEIDAGKTLTAIK</sequence>
<dbReference type="Gene3D" id="4.10.240.10">
    <property type="entry name" value="Zn(2)-C6 fungal-type DNA-binding domain"/>
    <property type="match status" value="1"/>
</dbReference>
<dbReference type="SMART" id="SM00066">
    <property type="entry name" value="GAL4"/>
    <property type="match status" value="1"/>
</dbReference>
<organism evidence="6 7">
    <name type="scientific">Dothidotthia symphoricarpi CBS 119687</name>
    <dbReference type="NCBI Taxonomy" id="1392245"/>
    <lineage>
        <taxon>Eukaryota</taxon>
        <taxon>Fungi</taxon>
        <taxon>Dikarya</taxon>
        <taxon>Ascomycota</taxon>
        <taxon>Pezizomycotina</taxon>
        <taxon>Dothideomycetes</taxon>
        <taxon>Pleosporomycetidae</taxon>
        <taxon>Pleosporales</taxon>
        <taxon>Dothidotthiaceae</taxon>
        <taxon>Dothidotthia</taxon>
    </lineage>
</organism>
<dbReference type="OrthoDB" id="426882at2759"/>
<keyword evidence="3" id="KW-0175">Coiled coil</keyword>
<dbReference type="GeneID" id="54406642"/>
<evidence type="ECO:0000259" key="5">
    <source>
        <dbReference type="PROSITE" id="PS50048"/>
    </source>
</evidence>
<evidence type="ECO:0000256" key="4">
    <source>
        <dbReference type="SAM" id="MobiDB-lite"/>
    </source>
</evidence>
<dbReference type="CDD" id="cd00067">
    <property type="entry name" value="GAL4"/>
    <property type="match status" value="1"/>
</dbReference>
<feature type="region of interest" description="Disordered" evidence="4">
    <location>
        <begin position="176"/>
        <end position="227"/>
    </location>
</feature>
<dbReference type="PANTHER" id="PTHR47256">
    <property type="entry name" value="ZN(II)2CYS6 TRANSCRIPTION FACTOR (EUROFUNG)-RELATED"/>
    <property type="match status" value="1"/>
</dbReference>
<dbReference type="PANTHER" id="PTHR47256:SF1">
    <property type="entry name" value="ZN(II)2CYS6 TRANSCRIPTION FACTOR (EUROFUNG)"/>
    <property type="match status" value="1"/>
</dbReference>
<dbReference type="GO" id="GO:0006351">
    <property type="term" value="P:DNA-templated transcription"/>
    <property type="evidence" value="ECO:0007669"/>
    <property type="project" value="InterPro"/>
</dbReference>
<dbReference type="InterPro" id="IPR001138">
    <property type="entry name" value="Zn2Cys6_DnaBD"/>
</dbReference>
<dbReference type="InterPro" id="IPR053187">
    <property type="entry name" value="Notoamide_regulator"/>
</dbReference>
<evidence type="ECO:0000256" key="1">
    <source>
        <dbReference type="ARBA" id="ARBA00022723"/>
    </source>
</evidence>
<dbReference type="InterPro" id="IPR007219">
    <property type="entry name" value="XnlR_reg_dom"/>
</dbReference>
<dbReference type="PROSITE" id="PS50048">
    <property type="entry name" value="ZN2_CY6_FUNGAL_2"/>
    <property type="match status" value="1"/>
</dbReference>